<accession>A0A2R8A7C1</accession>
<dbReference type="AlphaFoldDB" id="A0A2R8A7C1"/>
<dbReference type="Gene3D" id="1.20.1050.10">
    <property type="match status" value="1"/>
</dbReference>
<organism evidence="3 4">
    <name type="scientific">Pontivivens insulae</name>
    <dbReference type="NCBI Taxonomy" id="1639689"/>
    <lineage>
        <taxon>Bacteria</taxon>
        <taxon>Pseudomonadati</taxon>
        <taxon>Pseudomonadota</taxon>
        <taxon>Alphaproteobacteria</taxon>
        <taxon>Rhodobacterales</taxon>
        <taxon>Paracoccaceae</taxon>
        <taxon>Pontivivens</taxon>
    </lineage>
</organism>
<dbReference type="SFLD" id="SFLDG00358">
    <property type="entry name" value="Main_(cytGST)"/>
    <property type="match status" value="1"/>
</dbReference>
<evidence type="ECO:0000259" key="1">
    <source>
        <dbReference type="PROSITE" id="PS50404"/>
    </source>
</evidence>
<dbReference type="InterPro" id="IPR010987">
    <property type="entry name" value="Glutathione-S-Trfase_C-like"/>
</dbReference>
<sequence length="209" mass="23610">MTLPQPVMLYDTARAPNPRRVRIFLAEKGVSLPTTEIDIMAGQHFDKAYRGKVGSHNVPALELDDGTFLTETVAICRYLEAIYPDNNLLGDGPLEQSLVEMWSRRIETHLMMPIAFVARHGIAGMQALEREQCPAWSEHNVPRVAAGLRWFEKCLGDKSFIAGDRFTLADITAFCTLDFMRLIRTPIPEENLRTHAWRARCKARGTIVS</sequence>
<keyword evidence="4" id="KW-1185">Reference proteome</keyword>
<dbReference type="OrthoDB" id="9794721at2"/>
<dbReference type="EC" id="2.5.1.18" evidence="3"/>
<name>A0A2R8A7C1_9RHOB</name>
<dbReference type="Pfam" id="PF13417">
    <property type="entry name" value="GST_N_3"/>
    <property type="match status" value="1"/>
</dbReference>
<dbReference type="EMBL" id="OMKW01000001">
    <property type="protein sequence ID" value="SPF28096.1"/>
    <property type="molecule type" value="Genomic_DNA"/>
</dbReference>
<evidence type="ECO:0000313" key="3">
    <source>
        <dbReference type="EMBL" id="SPF28096.1"/>
    </source>
</evidence>
<dbReference type="SUPFAM" id="SSF52833">
    <property type="entry name" value="Thioredoxin-like"/>
    <property type="match status" value="1"/>
</dbReference>
<dbReference type="RefSeq" id="WP_108780833.1">
    <property type="nucleotide sequence ID" value="NZ_OMKW01000001.1"/>
</dbReference>
<protein>
    <submittedName>
        <fullName evidence="3">Glutathione S-transferase</fullName>
        <ecNumber evidence="3">2.5.1.18</ecNumber>
    </submittedName>
</protein>
<dbReference type="PANTHER" id="PTHR44051">
    <property type="entry name" value="GLUTATHIONE S-TRANSFERASE-RELATED"/>
    <property type="match status" value="1"/>
</dbReference>
<dbReference type="InterPro" id="IPR036282">
    <property type="entry name" value="Glutathione-S-Trfase_C_sf"/>
</dbReference>
<gene>
    <name evidence="3" type="ORF">POI8812_00394</name>
</gene>
<evidence type="ECO:0000259" key="2">
    <source>
        <dbReference type="PROSITE" id="PS50405"/>
    </source>
</evidence>
<dbReference type="PROSITE" id="PS50404">
    <property type="entry name" value="GST_NTER"/>
    <property type="match status" value="1"/>
</dbReference>
<dbReference type="SFLD" id="SFLDS00019">
    <property type="entry name" value="Glutathione_Transferase_(cytos"/>
    <property type="match status" value="1"/>
</dbReference>
<dbReference type="PROSITE" id="PS50405">
    <property type="entry name" value="GST_CTER"/>
    <property type="match status" value="1"/>
</dbReference>
<dbReference type="Proteomes" id="UP000244932">
    <property type="component" value="Unassembled WGS sequence"/>
</dbReference>
<dbReference type="InterPro" id="IPR034345">
    <property type="entry name" value="Gtt2-like_N"/>
</dbReference>
<evidence type="ECO:0000313" key="4">
    <source>
        <dbReference type="Proteomes" id="UP000244932"/>
    </source>
</evidence>
<reference evidence="3 4" key="1">
    <citation type="submission" date="2018-03" db="EMBL/GenBank/DDBJ databases">
        <authorList>
            <person name="Keele B.F."/>
        </authorList>
    </citation>
    <scope>NUCLEOTIDE SEQUENCE [LARGE SCALE GENOMIC DNA]</scope>
    <source>
        <strain evidence="3 4">CeCT 8812</strain>
    </source>
</reference>
<dbReference type="InterPro" id="IPR040079">
    <property type="entry name" value="Glutathione_S-Trfase"/>
</dbReference>
<proteinExistence type="predicted"/>
<dbReference type="Pfam" id="PF13410">
    <property type="entry name" value="GST_C_2"/>
    <property type="match status" value="1"/>
</dbReference>
<dbReference type="InterPro" id="IPR004045">
    <property type="entry name" value="Glutathione_S-Trfase_N"/>
</dbReference>
<dbReference type="CDD" id="cd03051">
    <property type="entry name" value="GST_N_GTT2_like"/>
    <property type="match status" value="1"/>
</dbReference>
<dbReference type="SUPFAM" id="SSF47616">
    <property type="entry name" value="GST C-terminal domain-like"/>
    <property type="match status" value="1"/>
</dbReference>
<dbReference type="Gene3D" id="3.40.30.10">
    <property type="entry name" value="Glutaredoxin"/>
    <property type="match status" value="1"/>
</dbReference>
<dbReference type="InterPro" id="IPR036249">
    <property type="entry name" value="Thioredoxin-like_sf"/>
</dbReference>
<feature type="domain" description="GST C-terminal" evidence="2">
    <location>
        <begin position="92"/>
        <end position="209"/>
    </location>
</feature>
<dbReference type="GO" id="GO:0004364">
    <property type="term" value="F:glutathione transferase activity"/>
    <property type="evidence" value="ECO:0007669"/>
    <property type="project" value="UniProtKB-EC"/>
</dbReference>
<keyword evidence="3" id="KW-0808">Transferase</keyword>
<feature type="domain" description="GST N-terminal" evidence="1">
    <location>
        <begin position="5"/>
        <end position="87"/>
    </location>
</feature>
<dbReference type="PANTHER" id="PTHR44051:SF8">
    <property type="entry name" value="GLUTATHIONE S-TRANSFERASE GSTA"/>
    <property type="match status" value="1"/>
</dbReference>